<protein>
    <submittedName>
        <fullName evidence="1">Uncharacterized protein</fullName>
    </submittedName>
</protein>
<dbReference type="AlphaFoldDB" id="A0A1D1UU52"/>
<evidence type="ECO:0000313" key="2">
    <source>
        <dbReference type="Proteomes" id="UP000186922"/>
    </source>
</evidence>
<dbReference type="Proteomes" id="UP000186922">
    <property type="component" value="Unassembled WGS sequence"/>
</dbReference>
<sequence length="132" mass="14925">MEQAGMMENLLCGSKELNTFGHLSDAQWKEGAGQPMPYLREVKVPNHVLLDYLHHGKASLDGRRVALARAELEIQPEVLLKDLLTLPDLQHFSPLQPDPEPLETEWKLAPPHFELVLDRGPFTNRLGRMARG</sequence>
<proteinExistence type="predicted"/>
<organism evidence="1 2">
    <name type="scientific">Ramazzottius varieornatus</name>
    <name type="common">Water bear</name>
    <name type="synonym">Tardigrade</name>
    <dbReference type="NCBI Taxonomy" id="947166"/>
    <lineage>
        <taxon>Eukaryota</taxon>
        <taxon>Metazoa</taxon>
        <taxon>Ecdysozoa</taxon>
        <taxon>Tardigrada</taxon>
        <taxon>Eutardigrada</taxon>
        <taxon>Parachela</taxon>
        <taxon>Hypsibioidea</taxon>
        <taxon>Ramazzottiidae</taxon>
        <taxon>Ramazzottius</taxon>
    </lineage>
</organism>
<comment type="caution">
    <text evidence="1">The sequence shown here is derived from an EMBL/GenBank/DDBJ whole genome shotgun (WGS) entry which is preliminary data.</text>
</comment>
<reference evidence="1 2" key="1">
    <citation type="journal article" date="2016" name="Nat. Commun.">
        <title>Extremotolerant tardigrade genome and improved radiotolerance of human cultured cells by tardigrade-unique protein.</title>
        <authorList>
            <person name="Hashimoto T."/>
            <person name="Horikawa D.D."/>
            <person name="Saito Y."/>
            <person name="Kuwahara H."/>
            <person name="Kozuka-Hata H."/>
            <person name="Shin-I T."/>
            <person name="Minakuchi Y."/>
            <person name="Ohishi K."/>
            <person name="Motoyama A."/>
            <person name="Aizu T."/>
            <person name="Enomoto A."/>
            <person name="Kondo K."/>
            <person name="Tanaka S."/>
            <person name="Hara Y."/>
            <person name="Koshikawa S."/>
            <person name="Sagara H."/>
            <person name="Miura T."/>
            <person name="Yokobori S."/>
            <person name="Miyagawa K."/>
            <person name="Suzuki Y."/>
            <person name="Kubo T."/>
            <person name="Oyama M."/>
            <person name="Kohara Y."/>
            <person name="Fujiyama A."/>
            <person name="Arakawa K."/>
            <person name="Katayama T."/>
            <person name="Toyoda A."/>
            <person name="Kunieda T."/>
        </authorList>
    </citation>
    <scope>NUCLEOTIDE SEQUENCE [LARGE SCALE GENOMIC DNA]</scope>
    <source>
        <strain evidence="1 2">YOKOZUNA-1</strain>
    </source>
</reference>
<keyword evidence="2" id="KW-1185">Reference proteome</keyword>
<dbReference type="EMBL" id="BDGG01000001">
    <property type="protein sequence ID" value="GAU90787.1"/>
    <property type="molecule type" value="Genomic_DNA"/>
</dbReference>
<gene>
    <name evidence="1" type="primary">RvY_03157-1</name>
    <name evidence="1" type="synonym">RvY_03157.1</name>
    <name evidence="1" type="ORF">RvY_03157</name>
</gene>
<evidence type="ECO:0000313" key="1">
    <source>
        <dbReference type="EMBL" id="GAU90787.1"/>
    </source>
</evidence>
<name>A0A1D1UU52_RAMVA</name>
<accession>A0A1D1UU52</accession>